<dbReference type="Gene3D" id="3.30.70.1990">
    <property type="match status" value="1"/>
</dbReference>
<protein>
    <recommendedName>
        <fullName evidence="1">Amine oxidase domain-containing protein</fullName>
    </recommendedName>
</protein>
<dbReference type="FunFam" id="1.10.405.20:FF:000001">
    <property type="entry name" value="Amine oxidase"/>
    <property type="match status" value="1"/>
</dbReference>
<sequence>MDQPGDTKGSDMRIAVIGSGISGNSAAWALSYTHDVVLYEKRMRPGGHSATADIDYDGTRLSVDTGFIVYNELNYPNFTALLDHLGVASESSDMSFALSADNGALEWSGHSLNGLFAQRRNLVSPAFLRMLRDIFRFNKRAVEDLRAGALRGQSLGGYLEKEGYSRGFINDYLLAMGAAIWSTPVAEMHAYPAESFVAFFENHRLLSFDRPRWRTVSGGSRNYVNRLLAPLKGRMRLGTTVVEILREDGRVIVCDTSGHRDVFDHVVLAGHTDQNLAMLADPSQLEREILGSIRYRPNEVYLHRDENLMPRNKRVWASWNYLSDRDGGETRDVTVSYWMNRLQNIHPEKPLFVTLNPFEAPREDRTFAKYVYDHPQFDASALAAQKRLTDIQGIGNTWFCGAWSGNGFHEDGLKSGLAVARALGARVPWEAPEPPIRYQDAAE</sequence>
<gene>
    <name evidence="2" type="ORF">CLV41_10984</name>
</gene>
<dbReference type="Proteomes" id="UP000236959">
    <property type="component" value="Unassembled WGS sequence"/>
</dbReference>
<dbReference type="SUPFAM" id="SSF51905">
    <property type="entry name" value="FAD/NAD(P)-binding domain"/>
    <property type="match status" value="1"/>
</dbReference>
<dbReference type="PANTHER" id="PTHR42923:SF17">
    <property type="entry name" value="AMINE OXIDASE DOMAIN-CONTAINING PROTEIN"/>
    <property type="match status" value="1"/>
</dbReference>
<dbReference type="InterPro" id="IPR050464">
    <property type="entry name" value="Zeta_carotene_desat/Oxidored"/>
</dbReference>
<dbReference type="GO" id="GO:0016491">
    <property type="term" value="F:oxidoreductase activity"/>
    <property type="evidence" value="ECO:0007669"/>
    <property type="project" value="InterPro"/>
</dbReference>
<organism evidence="2 3">
    <name type="scientific">Roseibium marinum</name>
    <dbReference type="NCBI Taxonomy" id="281252"/>
    <lineage>
        <taxon>Bacteria</taxon>
        <taxon>Pseudomonadati</taxon>
        <taxon>Pseudomonadota</taxon>
        <taxon>Alphaproteobacteria</taxon>
        <taxon>Hyphomicrobiales</taxon>
        <taxon>Stappiaceae</taxon>
        <taxon>Roseibium</taxon>
    </lineage>
</organism>
<reference evidence="2 3" key="1">
    <citation type="submission" date="2018-01" db="EMBL/GenBank/DDBJ databases">
        <title>Genomic Encyclopedia of Archaeal and Bacterial Type Strains, Phase II (KMG-II): from individual species to whole genera.</title>
        <authorList>
            <person name="Goeker M."/>
        </authorList>
    </citation>
    <scope>NUCLEOTIDE SEQUENCE [LARGE SCALE GENOMIC DNA]</scope>
    <source>
        <strain evidence="2 3">DSM 17023</strain>
    </source>
</reference>
<dbReference type="EMBL" id="PPCN01000009">
    <property type="protein sequence ID" value="POF29311.1"/>
    <property type="molecule type" value="Genomic_DNA"/>
</dbReference>
<dbReference type="AlphaFoldDB" id="A0A2S3UNP4"/>
<evidence type="ECO:0000313" key="2">
    <source>
        <dbReference type="EMBL" id="POF29311.1"/>
    </source>
</evidence>
<dbReference type="Pfam" id="PF01593">
    <property type="entry name" value="Amino_oxidase"/>
    <property type="match status" value="1"/>
</dbReference>
<dbReference type="InterPro" id="IPR002937">
    <property type="entry name" value="Amino_oxidase"/>
</dbReference>
<evidence type="ECO:0000259" key="1">
    <source>
        <dbReference type="Pfam" id="PF01593"/>
    </source>
</evidence>
<keyword evidence="3" id="KW-1185">Reference proteome</keyword>
<dbReference type="InterPro" id="IPR036188">
    <property type="entry name" value="FAD/NAD-bd_sf"/>
</dbReference>
<name>A0A2S3UNP4_9HYPH</name>
<evidence type="ECO:0000313" key="3">
    <source>
        <dbReference type="Proteomes" id="UP000236959"/>
    </source>
</evidence>
<accession>A0A2S3UNP4</accession>
<feature type="domain" description="Amine oxidase" evidence="1">
    <location>
        <begin position="21"/>
        <end position="294"/>
    </location>
</feature>
<dbReference type="PANTHER" id="PTHR42923">
    <property type="entry name" value="PROTOPORPHYRINOGEN OXIDASE"/>
    <property type="match status" value="1"/>
</dbReference>
<comment type="caution">
    <text evidence="2">The sequence shown here is derived from an EMBL/GenBank/DDBJ whole genome shotgun (WGS) entry which is preliminary data.</text>
</comment>
<dbReference type="Gene3D" id="1.10.405.20">
    <property type="match status" value="1"/>
</dbReference>
<dbReference type="Gene3D" id="3.50.50.60">
    <property type="entry name" value="FAD/NAD(P)-binding domain"/>
    <property type="match status" value="1"/>
</dbReference>
<proteinExistence type="predicted"/>